<protein>
    <submittedName>
        <fullName evidence="2">Uncharacterized protein</fullName>
    </submittedName>
</protein>
<name>A0A9P6YBN0_RHIOR</name>
<accession>A0A9P6YBN0</accession>
<dbReference type="AlphaFoldDB" id="A0A9P6YBN0"/>
<dbReference type="OrthoDB" id="2245076at2759"/>
<evidence type="ECO:0000313" key="2">
    <source>
        <dbReference type="EMBL" id="KAG1544322.1"/>
    </source>
</evidence>
<reference evidence="2" key="1">
    <citation type="journal article" date="2020" name="Microb. Genom.">
        <title>Genetic diversity of clinical and environmental Mucorales isolates obtained from an investigation of mucormycosis cases among solid organ transplant recipients.</title>
        <authorList>
            <person name="Nguyen M.H."/>
            <person name="Kaul D."/>
            <person name="Muto C."/>
            <person name="Cheng S.J."/>
            <person name="Richter R.A."/>
            <person name="Bruno V.M."/>
            <person name="Liu G."/>
            <person name="Beyhan S."/>
            <person name="Sundermann A.J."/>
            <person name="Mounaud S."/>
            <person name="Pasculle A.W."/>
            <person name="Nierman W.C."/>
            <person name="Driscoll E."/>
            <person name="Cumbie R."/>
            <person name="Clancy C.J."/>
            <person name="Dupont C.L."/>
        </authorList>
    </citation>
    <scope>NUCLEOTIDE SEQUENCE</scope>
    <source>
        <strain evidence="2">GL16</strain>
    </source>
</reference>
<organism evidence="2 3">
    <name type="scientific">Rhizopus oryzae</name>
    <name type="common">Mucormycosis agent</name>
    <name type="synonym">Rhizopus arrhizus var. delemar</name>
    <dbReference type="NCBI Taxonomy" id="64495"/>
    <lineage>
        <taxon>Eukaryota</taxon>
        <taxon>Fungi</taxon>
        <taxon>Fungi incertae sedis</taxon>
        <taxon>Mucoromycota</taxon>
        <taxon>Mucoromycotina</taxon>
        <taxon>Mucoromycetes</taxon>
        <taxon>Mucorales</taxon>
        <taxon>Mucorineae</taxon>
        <taxon>Rhizopodaceae</taxon>
        <taxon>Rhizopus</taxon>
    </lineage>
</organism>
<gene>
    <name evidence="2" type="ORF">G6F51_006134</name>
</gene>
<comment type="caution">
    <text evidence="2">The sequence shown here is derived from an EMBL/GenBank/DDBJ whole genome shotgun (WGS) entry which is preliminary data.</text>
</comment>
<proteinExistence type="predicted"/>
<evidence type="ECO:0000313" key="3">
    <source>
        <dbReference type="Proteomes" id="UP000717996"/>
    </source>
</evidence>
<feature type="region of interest" description="Disordered" evidence="1">
    <location>
        <begin position="137"/>
        <end position="170"/>
    </location>
</feature>
<evidence type="ECO:0000256" key="1">
    <source>
        <dbReference type="SAM" id="MobiDB-lite"/>
    </source>
</evidence>
<sequence>MPATRVPYNKPRPFLTPQHFEDVLFEFTTKRKAITYQKCHQATTFYRKGNSFLNPTQPLFKCVDCRHVVTAYDMQQLFFSQAPATTDENRDFHIISVSETQTQTDIHVNSSLALQELYQMLQTLPSQLAHARREISNLSQQLQEQSESHQHHPANNDAMDFPISDFSTQT</sequence>
<dbReference type="EMBL" id="JAANIT010000808">
    <property type="protein sequence ID" value="KAG1544322.1"/>
    <property type="molecule type" value="Genomic_DNA"/>
</dbReference>
<dbReference type="Proteomes" id="UP000717996">
    <property type="component" value="Unassembled WGS sequence"/>
</dbReference>